<keyword evidence="3" id="KW-1185">Reference proteome</keyword>
<protein>
    <recommendedName>
        <fullName evidence="1">Neprosin PEP catalytic domain-containing protein</fullName>
    </recommendedName>
</protein>
<sequence length="67" mass="7797">MIQKQIPNGIEAGWQVSPDLYGDNNARLFTYWTFIFDNCNLVEIFLHRVMLIKPRAATTCYAQALFK</sequence>
<dbReference type="InterPro" id="IPR004314">
    <property type="entry name" value="Neprosin"/>
</dbReference>
<name>A0ABQ7VZ98_SOLTU</name>
<organism evidence="2 3">
    <name type="scientific">Solanum tuberosum</name>
    <name type="common">Potato</name>
    <dbReference type="NCBI Taxonomy" id="4113"/>
    <lineage>
        <taxon>Eukaryota</taxon>
        <taxon>Viridiplantae</taxon>
        <taxon>Streptophyta</taxon>
        <taxon>Embryophyta</taxon>
        <taxon>Tracheophyta</taxon>
        <taxon>Spermatophyta</taxon>
        <taxon>Magnoliopsida</taxon>
        <taxon>eudicotyledons</taxon>
        <taxon>Gunneridae</taxon>
        <taxon>Pentapetalae</taxon>
        <taxon>asterids</taxon>
        <taxon>lamiids</taxon>
        <taxon>Solanales</taxon>
        <taxon>Solanaceae</taxon>
        <taxon>Solanoideae</taxon>
        <taxon>Solaneae</taxon>
        <taxon>Solanum</taxon>
    </lineage>
</organism>
<reference evidence="2 3" key="1">
    <citation type="journal article" date="2021" name="bioRxiv">
        <title>Chromosome-scale and haplotype-resolved genome assembly of a tetraploid potato cultivar.</title>
        <authorList>
            <person name="Sun H."/>
            <person name="Jiao W.-B."/>
            <person name="Krause K."/>
            <person name="Campoy J.A."/>
            <person name="Goel M."/>
            <person name="Folz-Donahue K."/>
            <person name="Kukat C."/>
            <person name="Huettel B."/>
            <person name="Schneeberger K."/>
        </authorList>
    </citation>
    <scope>NUCLEOTIDE SEQUENCE [LARGE SCALE GENOMIC DNA]</scope>
    <source>
        <strain evidence="2">SolTubOtavaFocal</strain>
        <tissue evidence="2">Leaves</tissue>
    </source>
</reference>
<proteinExistence type="predicted"/>
<dbReference type="Proteomes" id="UP000826656">
    <property type="component" value="Unassembled WGS sequence"/>
</dbReference>
<dbReference type="EMBL" id="JAIVGD010000005">
    <property type="protein sequence ID" value="KAH0773811.1"/>
    <property type="molecule type" value="Genomic_DNA"/>
</dbReference>
<evidence type="ECO:0000259" key="1">
    <source>
        <dbReference type="Pfam" id="PF03080"/>
    </source>
</evidence>
<evidence type="ECO:0000313" key="2">
    <source>
        <dbReference type="EMBL" id="KAH0773811.1"/>
    </source>
</evidence>
<dbReference type="Gene3D" id="3.90.1320.10">
    <property type="entry name" value="Outer-capsid protein sigma 3, large lobe"/>
    <property type="match status" value="1"/>
</dbReference>
<comment type="caution">
    <text evidence="2">The sequence shown here is derived from an EMBL/GenBank/DDBJ whole genome shotgun (WGS) entry which is preliminary data.</text>
</comment>
<feature type="domain" description="Neprosin PEP catalytic" evidence="1">
    <location>
        <begin position="7"/>
        <end position="33"/>
    </location>
</feature>
<dbReference type="Pfam" id="PF03080">
    <property type="entry name" value="Neprosin"/>
    <property type="match status" value="1"/>
</dbReference>
<evidence type="ECO:0000313" key="3">
    <source>
        <dbReference type="Proteomes" id="UP000826656"/>
    </source>
</evidence>
<accession>A0ABQ7VZ98</accession>
<gene>
    <name evidence="2" type="ORF">KY290_010948</name>
</gene>